<organism evidence="1">
    <name type="scientific">marine sediment metagenome</name>
    <dbReference type="NCBI Taxonomy" id="412755"/>
    <lineage>
        <taxon>unclassified sequences</taxon>
        <taxon>metagenomes</taxon>
        <taxon>ecological metagenomes</taxon>
    </lineage>
</organism>
<evidence type="ECO:0000313" key="1">
    <source>
        <dbReference type="EMBL" id="KKM23736.1"/>
    </source>
</evidence>
<proteinExistence type="predicted"/>
<protein>
    <submittedName>
        <fullName evidence="1">Uncharacterized protein</fullName>
    </submittedName>
</protein>
<name>A0A0F9I7X9_9ZZZZ</name>
<dbReference type="EMBL" id="LAZR01013062">
    <property type="protein sequence ID" value="KKM23736.1"/>
    <property type="molecule type" value="Genomic_DNA"/>
</dbReference>
<dbReference type="AlphaFoldDB" id="A0A0F9I7X9"/>
<gene>
    <name evidence="1" type="ORF">LCGC14_1612200</name>
</gene>
<comment type="caution">
    <text evidence="1">The sequence shown here is derived from an EMBL/GenBank/DDBJ whole genome shotgun (WGS) entry which is preliminary data.</text>
</comment>
<sequence length="104" mass="11748">MAAPAAVLHETMVALFAELTPEVLRQLMTEQQGLLHLLPDDIKATLAEHLKPYRFFVRMMSANDVLEKVKELRSDLTPILNTPLGRSWLAREVRDIKAAILEVS</sequence>
<accession>A0A0F9I7X9</accession>
<reference evidence="1" key="1">
    <citation type="journal article" date="2015" name="Nature">
        <title>Complex archaea that bridge the gap between prokaryotes and eukaryotes.</title>
        <authorList>
            <person name="Spang A."/>
            <person name="Saw J.H."/>
            <person name="Jorgensen S.L."/>
            <person name="Zaremba-Niedzwiedzka K."/>
            <person name="Martijn J."/>
            <person name="Lind A.E."/>
            <person name="van Eijk R."/>
            <person name="Schleper C."/>
            <person name="Guy L."/>
            <person name="Ettema T.J."/>
        </authorList>
    </citation>
    <scope>NUCLEOTIDE SEQUENCE</scope>
</reference>